<evidence type="ECO:0000313" key="2">
    <source>
        <dbReference type="EMBL" id="ETP21232.1"/>
    </source>
</evidence>
<evidence type="ECO:0000313" key="3">
    <source>
        <dbReference type="Proteomes" id="UP000018958"/>
    </source>
</evidence>
<organism evidence="2 3">
    <name type="scientific">Phytophthora nicotianae CJ01A1</name>
    <dbReference type="NCBI Taxonomy" id="1317063"/>
    <lineage>
        <taxon>Eukaryota</taxon>
        <taxon>Sar</taxon>
        <taxon>Stramenopiles</taxon>
        <taxon>Oomycota</taxon>
        <taxon>Peronosporomycetes</taxon>
        <taxon>Peronosporales</taxon>
        <taxon>Peronosporaceae</taxon>
        <taxon>Phytophthora</taxon>
    </lineage>
</organism>
<dbReference type="Proteomes" id="UP000018958">
    <property type="component" value="Unassembled WGS sequence"/>
</dbReference>
<dbReference type="EMBL" id="ANIX01001097">
    <property type="protein sequence ID" value="ETP21232.1"/>
    <property type="molecule type" value="Genomic_DNA"/>
</dbReference>
<protein>
    <submittedName>
        <fullName evidence="2">Uncharacterized protein</fullName>
    </submittedName>
</protein>
<reference evidence="2 3" key="1">
    <citation type="submission" date="2013-11" db="EMBL/GenBank/DDBJ databases">
        <title>The Genome Sequence of Phytophthora parasitica CJ01A1.</title>
        <authorList>
            <consortium name="The Broad Institute Genomics Platform"/>
            <person name="Russ C."/>
            <person name="Tyler B."/>
            <person name="Panabieres F."/>
            <person name="Shan W."/>
            <person name="Tripathy S."/>
            <person name="Grunwald N."/>
            <person name="Machado M."/>
            <person name="Johnson C.S."/>
            <person name="Walker B."/>
            <person name="Young S.K."/>
            <person name="Zeng Q."/>
            <person name="Gargeya S."/>
            <person name="Fitzgerald M."/>
            <person name="Haas B."/>
            <person name="Abouelleil A."/>
            <person name="Allen A.W."/>
            <person name="Alvarado L."/>
            <person name="Arachchi H.M."/>
            <person name="Berlin A.M."/>
            <person name="Chapman S.B."/>
            <person name="Gainer-Dewar J."/>
            <person name="Goldberg J."/>
            <person name="Griggs A."/>
            <person name="Gujja S."/>
            <person name="Hansen M."/>
            <person name="Howarth C."/>
            <person name="Imamovic A."/>
            <person name="Ireland A."/>
            <person name="Larimer J."/>
            <person name="McCowan C."/>
            <person name="Murphy C."/>
            <person name="Pearson M."/>
            <person name="Poon T.W."/>
            <person name="Priest M."/>
            <person name="Roberts A."/>
            <person name="Saif S."/>
            <person name="Shea T."/>
            <person name="Sisk P."/>
            <person name="Sykes S."/>
            <person name="Wortman J."/>
            <person name="Nusbaum C."/>
            <person name="Birren B."/>
        </authorList>
    </citation>
    <scope>NUCLEOTIDE SEQUENCE [LARGE SCALE GENOMIC DNA]</scope>
    <source>
        <strain evidence="2 3">CJ01A1</strain>
    </source>
</reference>
<comment type="caution">
    <text evidence="2">The sequence shown here is derived from an EMBL/GenBank/DDBJ whole genome shotgun (WGS) entry which is preliminary data.</text>
</comment>
<feature type="compositionally biased region" description="Basic and acidic residues" evidence="1">
    <location>
        <begin position="84"/>
        <end position="96"/>
    </location>
</feature>
<feature type="region of interest" description="Disordered" evidence="1">
    <location>
        <begin position="66"/>
        <end position="169"/>
    </location>
</feature>
<name>W2XFI2_PHYNI</name>
<feature type="compositionally biased region" description="Acidic residues" evidence="1">
    <location>
        <begin position="116"/>
        <end position="130"/>
    </location>
</feature>
<accession>W2XFI2</accession>
<dbReference type="AlphaFoldDB" id="W2XFI2"/>
<evidence type="ECO:0000256" key="1">
    <source>
        <dbReference type="SAM" id="MobiDB-lite"/>
    </source>
</evidence>
<gene>
    <name evidence="2" type="ORF">F441_05181</name>
</gene>
<proteinExistence type="predicted"/>
<sequence>MISADLLIPGMSNGTPSSAVLVVMDGFSRTKRKALSTQKLDLQEDEDATSDCLRDDESVVAHEHDFVADSTESGQSVAENGVPGEEHGVHTDEMYRTADGSEEDRDEHVSVNELDINGDSEHEADLEDAFAESVGHVSDLTAEDDTEHDNREGSNYDWLFGPSDDREII</sequence>